<comment type="caution">
    <text evidence="1">The sequence shown here is derived from an EMBL/GenBank/DDBJ whole genome shotgun (WGS) entry which is preliminary data.</text>
</comment>
<name>A0A9W9IYA1_9EURO</name>
<proteinExistence type="predicted"/>
<accession>A0A9W9IYA1</accession>
<evidence type="ECO:0000313" key="2">
    <source>
        <dbReference type="Proteomes" id="UP001150942"/>
    </source>
</evidence>
<gene>
    <name evidence="1" type="ORF">N7449_010267</name>
</gene>
<dbReference type="AlphaFoldDB" id="A0A9W9IYA1"/>
<dbReference type="EMBL" id="JAPQKQ010000007">
    <property type="protein sequence ID" value="KAJ5187273.1"/>
    <property type="molecule type" value="Genomic_DNA"/>
</dbReference>
<evidence type="ECO:0000313" key="1">
    <source>
        <dbReference type="EMBL" id="KAJ5187273.1"/>
    </source>
</evidence>
<protein>
    <submittedName>
        <fullName evidence="1">Uncharacterized protein</fullName>
    </submittedName>
</protein>
<reference evidence="1" key="2">
    <citation type="journal article" date="2023" name="IMA Fungus">
        <title>Comparative genomic study of the Penicillium genus elucidates a diverse pangenome and 15 lateral gene transfer events.</title>
        <authorList>
            <person name="Petersen C."/>
            <person name="Sorensen T."/>
            <person name="Nielsen M.R."/>
            <person name="Sondergaard T.E."/>
            <person name="Sorensen J.L."/>
            <person name="Fitzpatrick D.A."/>
            <person name="Frisvad J.C."/>
            <person name="Nielsen K.L."/>
        </authorList>
    </citation>
    <scope>NUCLEOTIDE SEQUENCE</scope>
    <source>
        <strain evidence="1">IBT 20477</strain>
    </source>
</reference>
<keyword evidence="2" id="KW-1185">Reference proteome</keyword>
<reference evidence="1" key="1">
    <citation type="submission" date="2022-11" db="EMBL/GenBank/DDBJ databases">
        <authorList>
            <person name="Petersen C."/>
        </authorList>
    </citation>
    <scope>NUCLEOTIDE SEQUENCE</scope>
    <source>
        <strain evidence="1">IBT 20477</strain>
    </source>
</reference>
<organism evidence="1 2">
    <name type="scientific">Penicillium cf. viridicatum</name>
    <dbReference type="NCBI Taxonomy" id="2972119"/>
    <lineage>
        <taxon>Eukaryota</taxon>
        <taxon>Fungi</taxon>
        <taxon>Dikarya</taxon>
        <taxon>Ascomycota</taxon>
        <taxon>Pezizomycotina</taxon>
        <taxon>Eurotiomycetes</taxon>
        <taxon>Eurotiomycetidae</taxon>
        <taxon>Eurotiales</taxon>
        <taxon>Aspergillaceae</taxon>
        <taxon>Penicillium</taxon>
    </lineage>
</organism>
<dbReference type="Proteomes" id="UP001150942">
    <property type="component" value="Unassembled WGS sequence"/>
</dbReference>
<sequence>MPKKRDYKGYASIQSKATPIRHTTAWLFENIGRIFNRVNELYANGKVESNILSYPNFLYTRCSNAKY</sequence>